<protein>
    <submittedName>
        <fullName evidence="1">Uncharacterized protein</fullName>
    </submittedName>
</protein>
<organism evidence="1">
    <name type="scientific">Rhizophora mucronata</name>
    <name type="common">Asiatic mangrove</name>
    <dbReference type="NCBI Taxonomy" id="61149"/>
    <lineage>
        <taxon>Eukaryota</taxon>
        <taxon>Viridiplantae</taxon>
        <taxon>Streptophyta</taxon>
        <taxon>Embryophyta</taxon>
        <taxon>Tracheophyta</taxon>
        <taxon>Spermatophyta</taxon>
        <taxon>Magnoliopsida</taxon>
        <taxon>eudicotyledons</taxon>
        <taxon>Gunneridae</taxon>
        <taxon>Pentapetalae</taxon>
        <taxon>rosids</taxon>
        <taxon>fabids</taxon>
        <taxon>Malpighiales</taxon>
        <taxon>Rhizophoraceae</taxon>
        <taxon>Rhizophora</taxon>
    </lineage>
</organism>
<accession>A0A2P2MN78</accession>
<dbReference type="EMBL" id="GGEC01051166">
    <property type="protein sequence ID" value="MBX31650.1"/>
    <property type="molecule type" value="Transcribed_RNA"/>
</dbReference>
<proteinExistence type="predicted"/>
<sequence>MKTLEGSQLQILCLPLDQELLLQDRP</sequence>
<evidence type="ECO:0000313" key="1">
    <source>
        <dbReference type="EMBL" id="MBX31650.1"/>
    </source>
</evidence>
<reference evidence="1" key="1">
    <citation type="submission" date="2018-02" db="EMBL/GenBank/DDBJ databases">
        <title>Rhizophora mucronata_Transcriptome.</title>
        <authorList>
            <person name="Meera S.P."/>
            <person name="Sreeshan A."/>
            <person name="Augustine A."/>
        </authorList>
    </citation>
    <scope>NUCLEOTIDE SEQUENCE</scope>
    <source>
        <tissue evidence="1">Leaf</tissue>
    </source>
</reference>
<dbReference type="AlphaFoldDB" id="A0A2P2MN78"/>
<name>A0A2P2MN78_RHIMU</name>